<keyword evidence="2" id="KW-0812">Transmembrane</keyword>
<dbReference type="RefSeq" id="WP_110464351.1">
    <property type="nucleotide sequence ID" value="NZ_JAMOFZ010000001.1"/>
</dbReference>
<protein>
    <submittedName>
        <fullName evidence="3">Uncharacterized protein</fullName>
    </submittedName>
</protein>
<reference evidence="3 4" key="1">
    <citation type="submission" date="2018-06" db="EMBL/GenBank/DDBJ databases">
        <title>Genomic Encyclopedia of Type Strains, Phase III (KMG-III): the genomes of soil and plant-associated and newly described type strains.</title>
        <authorList>
            <person name="Whitman W."/>
        </authorList>
    </citation>
    <scope>NUCLEOTIDE SEQUENCE [LARGE SCALE GENOMIC DNA]</scope>
    <source>
        <strain evidence="3 4">CECT 7646</strain>
    </source>
</reference>
<sequence length="62" mass="6870">MIPDLAGALVGFFALVVAAVVVRLIKRWSDRRQQARALAARPAASRQVRRAEDRKRPGCTAR</sequence>
<evidence type="ECO:0000256" key="2">
    <source>
        <dbReference type="SAM" id="Phobius"/>
    </source>
</evidence>
<comment type="caution">
    <text evidence="3">The sequence shown here is derived from an EMBL/GenBank/DDBJ whole genome shotgun (WGS) entry which is preliminary data.</text>
</comment>
<feature type="region of interest" description="Disordered" evidence="1">
    <location>
        <begin position="39"/>
        <end position="62"/>
    </location>
</feature>
<evidence type="ECO:0000313" key="4">
    <source>
        <dbReference type="Proteomes" id="UP000247540"/>
    </source>
</evidence>
<organism evidence="3 4">
    <name type="scientific">Xylophilus ampelinus</name>
    <dbReference type="NCBI Taxonomy" id="54067"/>
    <lineage>
        <taxon>Bacteria</taxon>
        <taxon>Pseudomonadati</taxon>
        <taxon>Pseudomonadota</taxon>
        <taxon>Betaproteobacteria</taxon>
        <taxon>Burkholderiales</taxon>
        <taxon>Xylophilus</taxon>
    </lineage>
</organism>
<proteinExistence type="predicted"/>
<evidence type="ECO:0000313" key="3">
    <source>
        <dbReference type="EMBL" id="PYE79373.1"/>
    </source>
</evidence>
<gene>
    <name evidence="3" type="ORF">DFQ15_102105</name>
</gene>
<name>A0A318SK99_9BURK</name>
<dbReference type="EMBL" id="QJTC01000002">
    <property type="protein sequence ID" value="PYE79373.1"/>
    <property type="molecule type" value="Genomic_DNA"/>
</dbReference>
<dbReference type="Proteomes" id="UP000247540">
    <property type="component" value="Unassembled WGS sequence"/>
</dbReference>
<keyword evidence="2" id="KW-0472">Membrane</keyword>
<keyword evidence="4" id="KW-1185">Reference proteome</keyword>
<feature type="transmembrane region" description="Helical" evidence="2">
    <location>
        <begin position="6"/>
        <end position="25"/>
    </location>
</feature>
<accession>A0A318SK99</accession>
<dbReference type="AlphaFoldDB" id="A0A318SK99"/>
<keyword evidence="2" id="KW-1133">Transmembrane helix</keyword>
<evidence type="ECO:0000256" key="1">
    <source>
        <dbReference type="SAM" id="MobiDB-lite"/>
    </source>
</evidence>